<feature type="domain" description="Enoyl reductase (ER)" evidence="1">
    <location>
        <begin position="8"/>
        <end position="317"/>
    </location>
</feature>
<dbReference type="Pfam" id="PF00107">
    <property type="entry name" value="ADH_zinc_N"/>
    <property type="match status" value="1"/>
</dbReference>
<dbReference type="InterPro" id="IPR013154">
    <property type="entry name" value="ADH-like_N"/>
</dbReference>
<gene>
    <name evidence="2" type="ORF">ILP92_06870</name>
</gene>
<reference evidence="2" key="1">
    <citation type="submission" date="2020-12" db="EMBL/GenBank/DDBJ databases">
        <title>Bacterial taxonomy.</title>
        <authorList>
            <person name="Pan X."/>
        </authorList>
    </citation>
    <scope>NUCLEOTIDE SEQUENCE</scope>
    <source>
        <strain evidence="2">KCTC 52957</strain>
    </source>
</reference>
<proteinExistence type="predicted"/>
<dbReference type="InterPro" id="IPR036291">
    <property type="entry name" value="NAD(P)-bd_dom_sf"/>
</dbReference>
<dbReference type="AlphaFoldDB" id="A0A934IID0"/>
<dbReference type="InterPro" id="IPR020843">
    <property type="entry name" value="ER"/>
</dbReference>
<dbReference type="RefSeq" id="WP_198915637.1">
    <property type="nucleotide sequence ID" value="NZ_JAEKPD010000006.1"/>
</dbReference>
<keyword evidence="3" id="KW-1185">Reference proteome</keyword>
<dbReference type="InterPro" id="IPR051397">
    <property type="entry name" value="Zn-ADH-like_protein"/>
</dbReference>
<dbReference type="Gene3D" id="3.90.180.10">
    <property type="entry name" value="Medium-chain alcohol dehydrogenases, catalytic domain"/>
    <property type="match status" value="1"/>
</dbReference>
<dbReference type="Pfam" id="PF08240">
    <property type="entry name" value="ADH_N"/>
    <property type="match status" value="1"/>
</dbReference>
<sequence>MRAFQVVSHDQPPEICDIDTPEPGDGQVRVRIAACGLNFADMLVADGTYQDIPPLPATLGMELAGTVDAIGSGVTDFAPGDRVAIFAGHGGLAEYGVFDAARAKRLPDAMPFDDAAAFMVAYGTSHLALDHRARLRPGERLVVLGASGGVGLTAVELGKLMGAEVVAVARGDDKLAVAREAGADHCINSETADLRAELKALGGADVIYDPVGGDLLDAAMRALRPEARVIVIGFASGQVPKFKANHLLVKNVSILGYYWGGYMAFAPERLTASLETLLGWYAEGRISPHISHHLPLERAGEGLELLRSRKSTGKVVITVAP</sequence>
<dbReference type="PANTHER" id="PTHR43677">
    <property type="entry name" value="SHORT-CHAIN DEHYDROGENASE/REDUCTASE"/>
    <property type="match status" value="1"/>
</dbReference>
<dbReference type="Proteomes" id="UP000642488">
    <property type="component" value="Unassembled WGS sequence"/>
</dbReference>
<dbReference type="PANTHER" id="PTHR43677:SF4">
    <property type="entry name" value="QUINONE OXIDOREDUCTASE-LIKE PROTEIN 2"/>
    <property type="match status" value="1"/>
</dbReference>
<dbReference type="GO" id="GO:0016491">
    <property type="term" value="F:oxidoreductase activity"/>
    <property type="evidence" value="ECO:0007669"/>
    <property type="project" value="InterPro"/>
</dbReference>
<dbReference type="CDD" id="cd08241">
    <property type="entry name" value="QOR1"/>
    <property type="match status" value="1"/>
</dbReference>
<comment type="caution">
    <text evidence="2">The sequence shown here is derived from an EMBL/GenBank/DDBJ whole genome shotgun (WGS) entry which is preliminary data.</text>
</comment>
<dbReference type="InterPro" id="IPR011032">
    <property type="entry name" value="GroES-like_sf"/>
</dbReference>
<evidence type="ECO:0000313" key="2">
    <source>
        <dbReference type="EMBL" id="MBJ3762464.1"/>
    </source>
</evidence>
<dbReference type="InterPro" id="IPR013149">
    <property type="entry name" value="ADH-like_C"/>
</dbReference>
<evidence type="ECO:0000313" key="3">
    <source>
        <dbReference type="Proteomes" id="UP000642488"/>
    </source>
</evidence>
<protein>
    <submittedName>
        <fullName evidence="2">NADPH:quinone oxidoreductase family protein</fullName>
    </submittedName>
</protein>
<name>A0A934IID0_9RHOB</name>
<evidence type="ECO:0000259" key="1">
    <source>
        <dbReference type="SMART" id="SM00829"/>
    </source>
</evidence>
<accession>A0A934IID0</accession>
<dbReference type="SUPFAM" id="SSF51735">
    <property type="entry name" value="NAD(P)-binding Rossmann-fold domains"/>
    <property type="match status" value="1"/>
</dbReference>
<dbReference type="Gene3D" id="3.40.50.720">
    <property type="entry name" value="NAD(P)-binding Rossmann-like Domain"/>
    <property type="match status" value="1"/>
</dbReference>
<dbReference type="EMBL" id="JAEKPD010000006">
    <property type="protein sequence ID" value="MBJ3762464.1"/>
    <property type="molecule type" value="Genomic_DNA"/>
</dbReference>
<organism evidence="2 3">
    <name type="scientific">Palleronia pontilimi</name>
    <dbReference type="NCBI Taxonomy" id="1964209"/>
    <lineage>
        <taxon>Bacteria</taxon>
        <taxon>Pseudomonadati</taxon>
        <taxon>Pseudomonadota</taxon>
        <taxon>Alphaproteobacteria</taxon>
        <taxon>Rhodobacterales</taxon>
        <taxon>Roseobacteraceae</taxon>
        <taxon>Palleronia</taxon>
    </lineage>
</organism>
<dbReference type="SUPFAM" id="SSF50129">
    <property type="entry name" value="GroES-like"/>
    <property type="match status" value="1"/>
</dbReference>
<dbReference type="SMART" id="SM00829">
    <property type="entry name" value="PKS_ER"/>
    <property type="match status" value="1"/>
</dbReference>